<protein>
    <submittedName>
        <fullName evidence="1">Uncharacterized protein</fullName>
    </submittedName>
</protein>
<dbReference type="PATRIC" id="fig|930169.3.peg.1700"/>
<organism evidence="1 2">
    <name type="scientific">Alcanivorax dieselolei (strain DSM 16502 / CGMCC 1.3690 / MCCC 1A00001 / B-5)</name>
    <name type="common">Alloalcanivorax dieselolei</name>
    <dbReference type="NCBI Taxonomy" id="930169"/>
    <lineage>
        <taxon>Bacteria</taxon>
        <taxon>Pseudomonadati</taxon>
        <taxon>Pseudomonadota</taxon>
        <taxon>Gammaproteobacteria</taxon>
        <taxon>Oceanospirillales</taxon>
        <taxon>Alcanivoracaceae</taxon>
        <taxon>Alloalcanivorax</taxon>
    </lineage>
</organism>
<keyword evidence="2" id="KW-1185">Reference proteome</keyword>
<sequence length="459" mass="51486">MGGSATMTNKGLRLGFQWEAAGNDNAESYHTMARLSLAVNGYSLTRNEDSWSRTVKGDVLVSLYPLAVWFASSWWRLLHEPHPGKGVRPSVSWRMAHELAAANQGYVWPTVMFATDGEGIQVWSSPSDDGTEQSVRYLNSSRFPSFVPMDDFRKEVSAFIDAVLSRLRDCGCTDTELATLWKLVRDELADPEIARLRTFEAMMGYDPEECPQLLMQSMIRMTDEVGEESLSELISAFARGKEFGSCQEKEIERFAELKGMEGKPDIPDLATSNGVGESHAPWMPAVQDARNIRDYFGWGLEPLSNEKLLSALGISAKTVDSYTPENTSRVSVAIPQRQGLIRFMPRKKHPVARRFEYARLLGDCIFQQRDEGWLVSSDLSTFRQKYQRAFAAELLCPIEGAKAFMQDDYSESSVEDAAEYFDVSTTAVTNLLASNNLIETDDFSDGKDVWPYRPMVTVG</sequence>
<dbReference type="STRING" id="930169.B5T_01723"/>
<dbReference type="eggNOG" id="ENOG502ZAC1">
    <property type="taxonomic scope" value="Bacteria"/>
</dbReference>
<evidence type="ECO:0000313" key="1">
    <source>
        <dbReference type="EMBL" id="AFT70002.1"/>
    </source>
</evidence>
<dbReference type="AlphaFoldDB" id="K0CEB0"/>
<dbReference type="EMBL" id="CP003466">
    <property type="protein sequence ID" value="AFT70002.1"/>
    <property type="molecule type" value="Genomic_DNA"/>
</dbReference>
<proteinExistence type="predicted"/>
<dbReference type="Proteomes" id="UP000006286">
    <property type="component" value="Chromosome"/>
</dbReference>
<evidence type="ECO:0000313" key="2">
    <source>
        <dbReference type="Proteomes" id="UP000006286"/>
    </source>
</evidence>
<dbReference type="HOGENOM" id="CLU_052023_0_0_6"/>
<accession>K0CEB0</accession>
<name>K0CEB0_ALCDB</name>
<reference evidence="1 2" key="1">
    <citation type="journal article" date="2012" name="J. Bacteriol.">
        <title>Complete genome sequence of Alcanivorax dieselolei type strain B5.</title>
        <authorList>
            <person name="Lai Q."/>
            <person name="Li W."/>
            <person name="Shao Z."/>
        </authorList>
    </citation>
    <scope>NUCLEOTIDE SEQUENCE [LARGE SCALE GENOMIC DNA]</scope>
    <source>
        <strain evidence="2">DSM 16502 / CGMCC 1.3690 / B-5</strain>
    </source>
</reference>
<gene>
    <name evidence="1" type="ordered locus">B5T_01723</name>
</gene>
<dbReference type="KEGG" id="adi:B5T_01723"/>